<dbReference type="RefSeq" id="WP_083027087.1">
    <property type="nucleotide sequence ID" value="NZ_AP022589.1"/>
</dbReference>
<protein>
    <submittedName>
        <fullName evidence="1">Uncharacterized protein</fullName>
    </submittedName>
</protein>
<evidence type="ECO:0000313" key="1">
    <source>
        <dbReference type="EMBL" id="ORA99033.1"/>
    </source>
</evidence>
<dbReference type="OrthoDB" id="4764276at2"/>
<keyword evidence="2" id="KW-1185">Reference proteome</keyword>
<name>A0A7I7R5T3_9MYCO</name>
<accession>A0A7I7R5T3</accession>
<dbReference type="Proteomes" id="UP000192320">
    <property type="component" value="Unassembled WGS sequence"/>
</dbReference>
<evidence type="ECO:0000313" key="2">
    <source>
        <dbReference type="Proteomes" id="UP000192320"/>
    </source>
</evidence>
<organism evidence="1 2">
    <name type="scientific">Mycolicibacter minnesotensis</name>
    <dbReference type="NCBI Taxonomy" id="1118379"/>
    <lineage>
        <taxon>Bacteria</taxon>
        <taxon>Bacillati</taxon>
        <taxon>Actinomycetota</taxon>
        <taxon>Actinomycetes</taxon>
        <taxon>Mycobacteriales</taxon>
        <taxon>Mycobacteriaceae</taxon>
        <taxon>Mycolicibacter</taxon>
    </lineage>
</organism>
<sequence>MLNPKVHRLSQPDSDPPGAARMAPGVTAYVVDAPELVAGNHPLFEAIAELGVTAKRFAADAHVLVVVSKAGDAAEPGR</sequence>
<reference evidence="1 2" key="1">
    <citation type="submission" date="2017-02" db="EMBL/GenBank/DDBJ databases">
        <title>The new phylogeny of genus Mycobacterium.</title>
        <authorList>
            <person name="Tortoli E."/>
            <person name="Trovato A."/>
            <person name="Cirillo D.M."/>
        </authorList>
    </citation>
    <scope>NUCLEOTIDE SEQUENCE [LARGE SCALE GENOMIC DNA]</scope>
    <source>
        <strain evidence="1 2">DSM 45633</strain>
    </source>
</reference>
<dbReference type="EMBL" id="MVHZ01000018">
    <property type="protein sequence ID" value="ORA99033.1"/>
    <property type="molecule type" value="Genomic_DNA"/>
</dbReference>
<comment type="caution">
    <text evidence="1">The sequence shown here is derived from an EMBL/GenBank/DDBJ whole genome shotgun (WGS) entry which is preliminary data.</text>
</comment>
<proteinExistence type="predicted"/>
<dbReference type="AlphaFoldDB" id="A0A7I7R5T3"/>
<gene>
    <name evidence="1" type="ORF">BST33_15035</name>
</gene>